<dbReference type="EMBL" id="CAKOGP040001714">
    <property type="protein sequence ID" value="CAJ1946778.1"/>
    <property type="molecule type" value="Genomic_DNA"/>
</dbReference>
<sequence>MSATACLQQQPPPTTTLGSLQWPPALDPWIVFSTKRNGMTRRLNGAKLYLLNRKSQTNLTFQIVHTMGGQVTREMEEATHALWIQNSQEEDYTQNIECSLARSLNIPIVDANLWLQAVTNLRDDQHWSEVNCEGYEPSIKRRDLHLVESLSQTLQVLSQEDPNFLEENALKRALELSLLDCALVVRQGKDAPVMSRKNNETETPYQVLGVDKAASRADIKKAYRRLARIHHPDKGGSASDFERIARAYQSILVSSTSSVVEKGGGSLKSTAHWDSELKDHRRLVQELFTSHGANLDSNISSQVKVMTSLGLQAVDAGSINFNEQNQKIENSCFYLSLATSYLSGIGAMDNMDEDIYMLRQTALSFKRFIEAAVVAAHPEWVASGQVGEHVQAFSDFLVYLLDSRDAMISDWAIVIFDTTSGVCDIYKGKYYEKMSEEGKAANTLTIQYLPGHYQPLLIDTHGGLLLRPNLDQILKSLDEHGVLYVVTDGSA</sequence>
<keyword evidence="3" id="KW-1185">Reference proteome</keyword>
<accession>A0AAD2FN19</accession>
<dbReference type="PANTHER" id="PTHR44240">
    <property type="entry name" value="DNAJ DOMAIN (PROKARYOTIC HEAT SHOCK PROTEIN)-RELATED"/>
    <property type="match status" value="1"/>
</dbReference>
<comment type="caution">
    <text evidence="2">The sequence shown here is derived from an EMBL/GenBank/DDBJ whole genome shotgun (WGS) entry which is preliminary data.</text>
</comment>
<evidence type="ECO:0000259" key="1">
    <source>
        <dbReference type="PROSITE" id="PS50076"/>
    </source>
</evidence>
<organism evidence="2 3">
    <name type="scientific">Cylindrotheca closterium</name>
    <dbReference type="NCBI Taxonomy" id="2856"/>
    <lineage>
        <taxon>Eukaryota</taxon>
        <taxon>Sar</taxon>
        <taxon>Stramenopiles</taxon>
        <taxon>Ochrophyta</taxon>
        <taxon>Bacillariophyta</taxon>
        <taxon>Bacillariophyceae</taxon>
        <taxon>Bacillariophycidae</taxon>
        <taxon>Bacillariales</taxon>
        <taxon>Bacillariaceae</taxon>
        <taxon>Cylindrotheca</taxon>
    </lineage>
</organism>
<gene>
    <name evidence="2" type="ORF">CYCCA115_LOCUS10833</name>
</gene>
<evidence type="ECO:0000313" key="2">
    <source>
        <dbReference type="EMBL" id="CAJ1946778.1"/>
    </source>
</evidence>
<dbReference type="Gene3D" id="1.10.287.110">
    <property type="entry name" value="DnaJ domain"/>
    <property type="match status" value="1"/>
</dbReference>
<evidence type="ECO:0000313" key="3">
    <source>
        <dbReference type="Proteomes" id="UP001295423"/>
    </source>
</evidence>
<dbReference type="PROSITE" id="PS50076">
    <property type="entry name" value="DNAJ_2"/>
    <property type="match status" value="1"/>
</dbReference>
<dbReference type="AlphaFoldDB" id="A0AAD2FN19"/>
<proteinExistence type="predicted"/>
<dbReference type="InterPro" id="IPR052276">
    <property type="entry name" value="Diphthamide-biosynth_chaperone"/>
</dbReference>
<protein>
    <recommendedName>
        <fullName evidence="1">J domain-containing protein</fullName>
    </recommendedName>
</protein>
<dbReference type="InterPro" id="IPR001623">
    <property type="entry name" value="DnaJ_domain"/>
</dbReference>
<dbReference type="Proteomes" id="UP001295423">
    <property type="component" value="Unassembled WGS sequence"/>
</dbReference>
<dbReference type="PANTHER" id="PTHR44240:SF10">
    <property type="entry name" value="J DOMAIN-CONTAINING PROTEIN"/>
    <property type="match status" value="1"/>
</dbReference>
<dbReference type="SMART" id="SM00271">
    <property type="entry name" value="DnaJ"/>
    <property type="match status" value="1"/>
</dbReference>
<feature type="domain" description="J" evidence="1">
    <location>
        <begin position="203"/>
        <end position="264"/>
    </location>
</feature>
<dbReference type="Pfam" id="PF00226">
    <property type="entry name" value="DnaJ"/>
    <property type="match status" value="1"/>
</dbReference>
<dbReference type="CDD" id="cd06257">
    <property type="entry name" value="DnaJ"/>
    <property type="match status" value="1"/>
</dbReference>
<dbReference type="PRINTS" id="PR00625">
    <property type="entry name" value="JDOMAIN"/>
</dbReference>
<name>A0AAD2FN19_9STRA</name>
<reference evidence="2" key="1">
    <citation type="submission" date="2023-08" db="EMBL/GenBank/DDBJ databases">
        <authorList>
            <person name="Audoor S."/>
            <person name="Bilcke G."/>
        </authorList>
    </citation>
    <scope>NUCLEOTIDE SEQUENCE</scope>
</reference>
<dbReference type="SUPFAM" id="SSF46565">
    <property type="entry name" value="Chaperone J-domain"/>
    <property type="match status" value="1"/>
</dbReference>
<dbReference type="InterPro" id="IPR036869">
    <property type="entry name" value="J_dom_sf"/>
</dbReference>